<evidence type="ECO:0008006" key="3">
    <source>
        <dbReference type="Google" id="ProtNLM"/>
    </source>
</evidence>
<sequence>MAELPAAAEQVLKMHAPFIHAVVDAVRDRSRIPALLEMLREAESRGWALLVSVVRQILDGQRERTLMLGLDEEDKVIVEAILAGIANPATLPALGNAGDAQAAAPGLATMVMLAARGNVEAFTTLANMAEQMMKAGGDMARLGGIMRRLIDGERDEARLTKGMGELGRKLVRDLLAELERTTLH</sequence>
<protein>
    <recommendedName>
        <fullName evidence="3">DUF1641 domain-containing protein</fullName>
    </recommendedName>
</protein>
<dbReference type="EMBL" id="SJZB01000018">
    <property type="protein sequence ID" value="TCJ16299.1"/>
    <property type="molecule type" value="Genomic_DNA"/>
</dbReference>
<gene>
    <name evidence="1" type="ORF">EZJ19_05190</name>
</gene>
<name>A0A4R1BGH9_9PROT</name>
<keyword evidence="2" id="KW-1185">Reference proteome</keyword>
<dbReference type="RefSeq" id="WP_131445227.1">
    <property type="nucleotide sequence ID" value="NZ_SJZB01000018.1"/>
</dbReference>
<dbReference type="AlphaFoldDB" id="A0A4R1BGH9"/>
<evidence type="ECO:0000313" key="2">
    <source>
        <dbReference type="Proteomes" id="UP000295443"/>
    </source>
</evidence>
<accession>A0A4R1BGH9</accession>
<comment type="caution">
    <text evidence="1">The sequence shown here is derived from an EMBL/GenBank/DDBJ whole genome shotgun (WGS) entry which is preliminary data.</text>
</comment>
<evidence type="ECO:0000313" key="1">
    <source>
        <dbReference type="EMBL" id="TCJ16299.1"/>
    </source>
</evidence>
<organism evidence="1 2">
    <name type="scientific">Parasulfuritortus cantonensis</name>
    <dbReference type="NCBI Taxonomy" id="2528202"/>
    <lineage>
        <taxon>Bacteria</taxon>
        <taxon>Pseudomonadati</taxon>
        <taxon>Pseudomonadota</taxon>
        <taxon>Betaproteobacteria</taxon>
        <taxon>Nitrosomonadales</taxon>
        <taxon>Thiobacillaceae</taxon>
        <taxon>Parasulfuritortus</taxon>
    </lineage>
</organism>
<dbReference type="Proteomes" id="UP000295443">
    <property type="component" value="Unassembled WGS sequence"/>
</dbReference>
<dbReference type="OrthoDB" id="5295432at2"/>
<proteinExistence type="predicted"/>
<reference evidence="1 2" key="1">
    <citation type="submission" date="2019-03" db="EMBL/GenBank/DDBJ databases">
        <title>Genome sequence of Thiobacillaceae bacterium LSR1, a sulfur-oxidizing bacterium isolated from freshwater sediment.</title>
        <authorList>
            <person name="Li S."/>
        </authorList>
    </citation>
    <scope>NUCLEOTIDE SEQUENCE [LARGE SCALE GENOMIC DNA]</scope>
    <source>
        <strain evidence="1 2">LSR1</strain>
    </source>
</reference>